<name>A0A4R2JMA5_9PSEU</name>
<evidence type="ECO:0000259" key="1">
    <source>
        <dbReference type="Pfam" id="PF13472"/>
    </source>
</evidence>
<dbReference type="Gene3D" id="3.40.50.1110">
    <property type="entry name" value="SGNH hydrolase"/>
    <property type="match status" value="1"/>
</dbReference>
<dbReference type="InterPro" id="IPR013830">
    <property type="entry name" value="SGNH_hydro"/>
</dbReference>
<dbReference type="AlphaFoldDB" id="A0A4R2JMA5"/>
<evidence type="ECO:0000313" key="3">
    <source>
        <dbReference type="Proteomes" id="UP000295680"/>
    </source>
</evidence>
<keyword evidence="3" id="KW-1185">Reference proteome</keyword>
<feature type="domain" description="SGNH hydrolase-type esterase" evidence="1">
    <location>
        <begin position="80"/>
        <end position="249"/>
    </location>
</feature>
<accession>A0A4R2JMA5</accession>
<evidence type="ECO:0000313" key="2">
    <source>
        <dbReference type="EMBL" id="TCO59742.1"/>
    </source>
</evidence>
<dbReference type="EMBL" id="SLWS01000004">
    <property type="protein sequence ID" value="TCO59742.1"/>
    <property type="molecule type" value="Genomic_DNA"/>
</dbReference>
<gene>
    <name evidence="2" type="ORF">EV192_104585</name>
</gene>
<dbReference type="SUPFAM" id="SSF52266">
    <property type="entry name" value="SGNH hydrolase"/>
    <property type="match status" value="1"/>
</dbReference>
<comment type="caution">
    <text evidence="2">The sequence shown here is derived from an EMBL/GenBank/DDBJ whole genome shotgun (WGS) entry which is preliminary data.</text>
</comment>
<protein>
    <submittedName>
        <fullName evidence="2">Acyl-CoA thioesterase-1</fullName>
    </submittedName>
</protein>
<reference evidence="2 3" key="1">
    <citation type="submission" date="2019-03" db="EMBL/GenBank/DDBJ databases">
        <title>Genomic Encyclopedia of Type Strains, Phase IV (KMG-IV): sequencing the most valuable type-strain genomes for metagenomic binning, comparative biology and taxonomic classification.</title>
        <authorList>
            <person name="Goeker M."/>
        </authorList>
    </citation>
    <scope>NUCLEOTIDE SEQUENCE [LARGE SCALE GENOMIC DNA]</scope>
    <source>
        <strain evidence="2 3">DSM 45934</strain>
    </source>
</reference>
<proteinExistence type="predicted"/>
<dbReference type="Proteomes" id="UP000295680">
    <property type="component" value="Unassembled WGS sequence"/>
</dbReference>
<dbReference type="Pfam" id="PF13472">
    <property type="entry name" value="Lipase_GDSL_2"/>
    <property type="match status" value="1"/>
</dbReference>
<organism evidence="2 3">
    <name type="scientific">Actinocrispum wychmicini</name>
    <dbReference type="NCBI Taxonomy" id="1213861"/>
    <lineage>
        <taxon>Bacteria</taxon>
        <taxon>Bacillati</taxon>
        <taxon>Actinomycetota</taxon>
        <taxon>Actinomycetes</taxon>
        <taxon>Pseudonocardiales</taxon>
        <taxon>Pseudonocardiaceae</taxon>
        <taxon>Actinocrispum</taxon>
    </lineage>
</organism>
<dbReference type="RefSeq" id="WP_132117862.1">
    <property type="nucleotide sequence ID" value="NZ_SLWS01000004.1"/>
</dbReference>
<sequence length="257" mass="28288">MTAALTARLVRFQRPDRSMPYLQGLDEARIAALFGLTLDEYQALLSDFADQVRQAAEDLLGEPDFANAVDRLPDSRHIVALGESTTADRLSWVEILRQVLAVHRPDVRVTNLGVSGSTTTQALAQVPALGFLRPDWVLCMLGSNDAQLLSPAGPTLVSRDETERNLRTLRDLAGPVAWTWLTPSAVDEERVRAYPHFQRAGIGWTNKDIDATAEFLRALPDPTVDTRFGGHPEFLLEDGVHLTLDGHKAVVRAFVSA</sequence>
<dbReference type="OrthoDB" id="9794725at2"/>
<dbReference type="InterPro" id="IPR036514">
    <property type="entry name" value="SGNH_hydro_sf"/>
</dbReference>